<feature type="coiled-coil region" evidence="1">
    <location>
        <begin position="225"/>
        <end position="319"/>
    </location>
</feature>
<evidence type="ECO:0000313" key="3">
    <source>
        <dbReference type="EMBL" id="KAH7176555.1"/>
    </source>
</evidence>
<name>A0A9P9FTU3_9HYPO</name>
<proteinExistence type="predicted"/>
<protein>
    <submittedName>
        <fullName evidence="3">Uncharacterized protein</fullName>
    </submittedName>
</protein>
<keyword evidence="1" id="KW-0175">Coiled coil</keyword>
<evidence type="ECO:0000256" key="1">
    <source>
        <dbReference type="SAM" id="Coils"/>
    </source>
</evidence>
<feature type="coiled-coil region" evidence="1">
    <location>
        <begin position="394"/>
        <end position="432"/>
    </location>
</feature>
<comment type="caution">
    <text evidence="3">The sequence shown here is derived from an EMBL/GenBank/DDBJ whole genome shotgun (WGS) entry which is preliminary data.</text>
</comment>
<organism evidence="3 4">
    <name type="scientific">Dactylonectria macrodidyma</name>
    <dbReference type="NCBI Taxonomy" id="307937"/>
    <lineage>
        <taxon>Eukaryota</taxon>
        <taxon>Fungi</taxon>
        <taxon>Dikarya</taxon>
        <taxon>Ascomycota</taxon>
        <taxon>Pezizomycotina</taxon>
        <taxon>Sordariomycetes</taxon>
        <taxon>Hypocreomycetidae</taxon>
        <taxon>Hypocreales</taxon>
        <taxon>Nectriaceae</taxon>
        <taxon>Dactylonectria</taxon>
    </lineage>
</organism>
<sequence length="714" mass="80116">MAAVSEVPSPVEAPTSPVMQNGRQSKTETSASSRRPVPANTASRSNDAATRTIPTHTVVQVSPRFNSQNGTALRNTNIASTMAGQGAREAMSRTTASSVGQTSDTGARSTPTPNTGPPDRRVYRNGRSAIETDEAAGQKQPPPPLAIPQPSPRPDTRDIKATKPQKSGQMVSGRLEETDLNDQERVSQFLQIHDIPQDARLDPLSTLLQWVSVKMAQVDHNDGEIDQQASRLELRERQIGEIEEEYSLLQSQWETWAEMQNEHLKNANETIADLRGDVQSERQSVQTLTDSLAEASFQRDHANDIYQTLLQEMEERKEEDQEYYRAEIARFKQGHAAQIMTLKEQMNSAQTRAENRIATMKKTHQKDIEITEAEIKGATAAMTIAHEKEKKKMEDELKETIDGHDAALAELRQQHSDELETERRAFQDLRRQMASYSSTGDYTAIKDKDFEQCIQLHARSISKLIKWIPHPETYVLDEHLDPNNFLARNAPQGGRNWPKFVRSVCWRFIVRGFFSRQLGFGAFGPDGEGFRELDCVHQLFAIPDPKDPTGPNTILPNNKELNTWRAKFFDGLVQTIRNGPAGQAESKYTRLFYTNVDIVTDHLVSALQQVVNADLDSTIREQVTSFVEGLGMLALEMGSQRAHICLETCEYGENIVVGDRFRDDAEQGYDQLTVDLMTQPCLRRIGDGRDNLTTERTISHGDFVAIKPADLYGA</sequence>
<gene>
    <name evidence="3" type="ORF">EDB81DRAFT_772978</name>
</gene>
<feature type="compositionally biased region" description="Pro residues" evidence="2">
    <location>
        <begin position="140"/>
        <end position="153"/>
    </location>
</feature>
<dbReference type="AlphaFoldDB" id="A0A9P9FTU3"/>
<evidence type="ECO:0000313" key="4">
    <source>
        <dbReference type="Proteomes" id="UP000738349"/>
    </source>
</evidence>
<dbReference type="EMBL" id="JAGMUV010000001">
    <property type="protein sequence ID" value="KAH7176555.1"/>
    <property type="molecule type" value="Genomic_DNA"/>
</dbReference>
<feature type="compositionally biased region" description="Polar residues" evidence="2">
    <location>
        <begin position="17"/>
        <end position="33"/>
    </location>
</feature>
<dbReference type="Proteomes" id="UP000738349">
    <property type="component" value="Unassembled WGS sequence"/>
</dbReference>
<feature type="compositionally biased region" description="Polar residues" evidence="2">
    <location>
        <begin position="92"/>
        <end position="113"/>
    </location>
</feature>
<feature type="region of interest" description="Disordered" evidence="2">
    <location>
        <begin position="1"/>
        <end position="177"/>
    </location>
</feature>
<accession>A0A9P9FTU3</accession>
<feature type="compositionally biased region" description="Polar residues" evidence="2">
    <location>
        <begin position="40"/>
        <end position="83"/>
    </location>
</feature>
<reference evidence="3" key="1">
    <citation type="journal article" date="2021" name="Nat. Commun.">
        <title>Genetic determinants of endophytism in the Arabidopsis root mycobiome.</title>
        <authorList>
            <person name="Mesny F."/>
            <person name="Miyauchi S."/>
            <person name="Thiergart T."/>
            <person name="Pickel B."/>
            <person name="Atanasova L."/>
            <person name="Karlsson M."/>
            <person name="Huettel B."/>
            <person name="Barry K.W."/>
            <person name="Haridas S."/>
            <person name="Chen C."/>
            <person name="Bauer D."/>
            <person name="Andreopoulos W."/>
            <person name="Pangilinan J."/>
            <person name="LaButti K."/>
            <person name="Riley R."/>
            <person name="Lipzen A."/>
            <person name="Clum A."/>
            <person name="Drula E."/>
            <person name="Henrissat B."/>
            <person name="Kohler A."/>
            <person name="Grigoriev I.V."/>
            <person name="Martin F.M."/>
            <person name="Hacquard S."/>
        </authorList>
    </citation>
    <scope>NUCLEOTIDE SEQUENCE</scope>
    <source>
        <strain evidence="3">MPI-CAGE-AT-0147</strain>
    </source>
</reference>
<dbReference type="OrthoDB" id="5383650at2759"/>
<keyword evidence="4" id="KW-1185">Reference proteome</keyword>
<evidence type="ECO:0000256" key="2">
    <source>
        <dbReference type="SAM" id="MobiDB-lite"/>
    </source>
</evidence>